<dbReference type="OrthoDB" id="185618at2759"/>
<evidence type="ECO:0000256" key="3">
    <source>
        <dbReference type="SAM" id="MobiDB-lite"/>
    </source>
</evidence>
<evidence type="ECO:0000313" key="5">
    <source>
        <dbReference type="EMBL" id="RHZ66085.1"/>
    </source>
</evidence>
<feature type="domain" description="RanBD1" evidence="4">
    <location>
        <begin position="113"/>
        <end position="183"/>
    </location>
</feature>
<dbReference type="InterPro" id="IPR000156">
    <property type="entry name" value="Ran_bind_dom"/>
</dbReference>
<comment type="caution">
    <text evidence="5">The sequence shown here is derived from an EMBL/GenBank/DDBJ whole genome shotgun (WGS) entry which is preliminary data.</text>
</comment>
<protein>
    <recommendedName>
        <fullName evidence="4">RanBD1 domain-containing protein</fullName>
    </recommendedName>
</protein>
<sequence>MNREISPNKVSASSLNKGVFGSGSKYAGNSLMESFACTSVSKKSIFDEQPIKNEEEDNENDKDKVEDEIPLETGTKILLQEIEGRDIDNNSNSNNNYNYNNKDNIFLILIYLVYTGEENETAWHSTRAKLYCMDGKTWKERGAGILRLNYPKNNETSPRIVMRADIIPKVILNVALFQGMHIERSQEKFIRLFAFEGDLLIHLAIKLPNSNSADDLYCGEVNW</sequence>
<dbReference type="InterPro" id="IPR045255">
    <property type="entry name" value="RanBP1-like"/>
</dbReference>
<evidence type="ECO:0000256" key="2">
    <source>
        <dbReference type="ARBA" id="ARBA00023242"/>
    </source>
</evidence>
<comment type="subcellular location">
    <subcellularLocation>
        <location evidence="1">Nucleus</location>
    </subcellularLocation>
</comment>
<reference evidence="5 6" key="1">
    <citation type="submission" date="2018-08" db="EMBL/GenBank/DDBJ databases">
        <title>Genome and evolution of the arbuscular mycorrhizal fungus Diversispora epigaea (formerly Glomus versiforme) and its bacterial endosymbionts.</title>
        <authorList>
            <person name="Sun X."/>
            <person name="Fei Z."/>
            <person name="Harrison M."/>
        </authorList>
    </citation>
    <scope>NUCLEOTIDE SEQUENCE [LARGE SCALE GENOMIC DNA]</scope>
    <source>
        <strain evidence="5 6">IT104</strain>
    </source>
</reference>
<evidence type="ECO:0000256" key="1">
    <source>
        <dbReference type="ARBA" id="ARBA00004123"/>
    </source>
</evidence>
<keyword evidence="2" id="KW-0539">Nucleus</keyword>
<dbReference type="SUPFAM" id="SSF50729">
    <property type="entry name" value="PH domain-like"/>
    <property type="match status" value="1"/>
</dbReference>
<dbReference type="AlphaFoldDB" id="A0A397HSB8"/>
<dbReference type="PROSITE" id="PS50196">
    <property type="entry name" value="RANBD1"/>
    <property type="match status" value="1"/>
</dbReference>
<gene>
    <name evidence="5" type="ORF">Glove_309g104</name>
</gene>
<dbReference type="EMBL" id="PQFF01000283">
    <property type="protein sequence ID" value="RHZ66085.1"/>
    <property type="molecule type" value="Genomic_DNA"/>
</dbReference>
<evidence type="ECO:0000259" key="4">
    <source>
        <dbReference type="PROSITE" id="PS50196"/>
    </source>
</evidence>
<dbReference type="InterPro" id="IPR011993">
    <property type="entry name" value="PH-like_dom_sf"/>
</dbReference>
<dbReference type="Pfam" id="PF00638">
    <property type="entry name" value="Ran_BP1"/>
    <property type="match status" value="1"/>
</dbReference>
<dbReference type="GO" id="GO:0005634">
    <property type="term" value="C:nucleus"/>
    <property type="evidence" value="ECO:0007669"/>
    <property type="project" value="UniProtKB-SubCell"/>
</dbReference>
<accession>A0A397HSB8</accession>
<proteinExistence type="predicted"/>
<feature type="region of interest" description="Disordered" evidence="3">
    <location>
        <begin position="46"/>
        <end position="67"/>
    </location>
</feature>
<dbReference type="Proteomes" id="UP000266861">
    <property type="component" value="Unassembled WGS sequence"/>
</dbReference>
<feature type="region of interest" description="Disordered" evidence="3">
    <location>
        <begin position="1"/>
        <end position="21"/>
    </location>
</feature>
<dbReference type="SMART" id="SM00160">
    <property type="entry name" value="RanBD"/>
    <property type="match status" value="1"/>
</dbReference>
<organism evidence="5 6">
    <name type="scientific">Diversispora epigaea</name>
    <dbReference type="NCBI Taxonomy" id="1348612"/>
    <lineage>
        <taxon>Eukaryota</taxon>
        <taxon>Fungi</taxon>
        <taxon>Fungi incertae sedis</taxon>
        <taxon>Mucoromycota</taxon>
        <taxon>Glomeromycotina</taxon>
        <taxon>Glomeromycetes</taxon>
        <taxon>Diversisporales</taxon>
        <taxon>Diversisporaceae</taxon>
        <taxon>Diversispora</taxon>
    </lineage>
</organism>
<evidence type="ECO:0000313" key="6">
    <source>
        <dbReference type="Proteomes" id="UP000266861"/>
    </source>
</evidence>
<dbReference type="Gene3D" id="2.30.29.30">
    <property type="entry name" value="Pleckstrin-homology domain (PH domain)/Phosphotyrosine-binding domain (PTB)"/>
    <property type="match status" value="1"/>
</dbReference>
<dbReference type="PANTHER" id="PTHR23138:SF142">
    <property type="entry name" value="RAN-BINDING PROTEIN 3B-RELATED"/>
    <property type="match status" value="1"/>
</dbReference>
<dbReference type="STRING" id="1348612.A0A397HSB8"/>
<keyword evidence="6" id="KW-1185">Reference proteome</keyword>
<name>A0A397HSB8_9GLOM</name>
<dbReference type="PANTHER" id="PTHR23138">
    <property type="entry name" value="RAN BINDING PROTEIN"/>
    <property type="match status" value="1"/>
</dbReference>